<dbReference type="GO" id="GO:0005247">
    <property type="term" value="F:voltage-gated chloride channel activity"/>
    <property type="evidence" value="ECO:0007669"/>
    <property type="project" value="TreeGrafter"/>
</dbReference>
<keyword evidence="6 9" id="KW-0472">Membrane</keyword>
<evidence type="ECO:0000256" key="10">
    <source>
        <dbReference type="SAM" id="MobiDB-lite"/>
    </source>
</evidence>
<feature type="compositionally biased region" description="Low complexity" evidence="10">
    <location>
        <begin position="1"/>
        <end position="11"/>
    </location>
</feature>
<dbReference type="PANTHER" id="PTHR45711:SF9">
    <property type="entry name" value="ANION_PROTON EXCHANGE TRANSPORTER GEF1"/>
    <property type="match status" value="1"/>
</dbReference>
<dbReference type="GO" id="GO:0005886">
    <property type="term" value="C:plasma membrane"/>
    <property type="evidence" value="ECO:0007669"/>
    <property type="project" value="TreeGrafter"/>
</dbReference>
<dbReference type="PRINTS" id="PR00762">
    <property type="entry name" value="CLCHANNEL"/>
</dbReference>
<feature type="region of interest" description="Disordered" evidence="10">
    <location>
        <begin position="733"/>
        <end position="777"/>
    </location>
</feature>
<feature type="region of interest" description="Disordered" evidence="10">
    <location>
        <begin position="692"/>
        <end position="720"/>
    </location>
</feature>
<dbReference type="FunFam" id="1.10.3080.10:FF:000011">
    <property type="entry name" value="Chloride channel protein"/>
    <property type="match status" value="1"/>
</dbReference>
<dbReference type="SUPFAM" id="SSF81340">
    <property type="entry name" value="Clc chloride channel"/>
    <property type="match status" value="1"/>
</dbReference>
<feature type="compositionally biased region" description="Basic residues" evidence="10">
    <location>
        <begin position="60"/>
        <end position="69"/>
    </location>
</feature>
<protein>
    <recommendedName>
        <fullName evidence="9">Chloride channel protein</fullName>
    </recommendedName>
</protein>
<reference evidence="12 13" key="1">
    <citation type="submission" date="2017-10" db="EMBL/GenBank/DDBJ databases">
        <title>Comparative genomics in systemic dimorphic fungi from Ajellomycetaceae.</title>
        <authorList>
            <person name="Munoz J.F."/>
            <person name="Mcewen J.G."/>
            <person name="Clay O.K."/>
            <person name="Cuomo C.A."/>
        </authorList>
    </citation>
    <scope>NUCLEOTIDE SEQUENCE [LARGE SCALE GENOMIC DNA]</scope>
    <source>
        <strain evidence="12 13">UAMH5409</strain>
    </source>
</reference>
<evidence type="ECO:0000256" key="2">
    <source>
        <dbReference type="ARBA" id="ARBA00022448"/>
    </source>
</evidence>
<comment type="caution">
    <text evidence="9">Lacks conserved residue(s) required for the propagation of feature annotation.</text>
</comment>
<dbReference type="PROSITE" id="PS51371">
    <property type="entry name" value="CBS"/>
    <property type="match status" value="2"/>
</dbReference>
<comment type="similarity">
    <text evidence="9">Belongs to the chloride channel (TC 2.A.49) family.</text>
</comment>
<evidence type="ECO:0000256" key="3">
    <source>
        <dbReference type="ARBA" id="ARBA00022692"/>
    </source>
</evidence>
<keyword evidence="7 9" id="KW-0868">Chloride</keyword>
<evidence type="ECO:0000313" key="12">
    <source>
        <dbReference type="EMBL" id="PGH05584.1"/>
    </source>
</evidence>
<dbReference type="GO" id="GO:0005794">
    <property type="term" value="C:Golgi apparatus"/>
    <property type="evidence" value="ECO:0007669"/>
    <property type="project" value="TreeGrafter"/>
</dbReference>
<dbReference type="GO" id="GO:0005783">
    <property type="term" value="C:endoplasmic reticulum"/>
    <property type="evidence" value="ECO:0007669"/>
    <property type="project" value="TreeGrafter"/>
</dbReference>
<feature type="compositionally biased region" description="Basic residues" evidence="10">
    <location>
        <begin position="12"/>
        <end position="31"/>
    </location>
</feature>
<evidence type="ECO:0000256" key="5">
    <source>
        <dbReference type="ARBA" id="ARBA00023065"/>
    </source>
</evidence>
<feature type="transmembrane region" description="Helical" evidence="9">
    <location>
        <begin position="465"/>
        <end position="486"/>
    </location>
</feature>
<dbReference type="Pfam" id="PF00654">
    <property type="entry name" value="Voltage_CLC"/>
    <property type="match status" value="1"/>
</dbReference>
<dbReference type="InterPro" id="IPR000644">
    <property type="entry name" value="CBS_dom"/>
</dbReference>
<dbReference type="STRING" id="1447875.A0A2B7X1S5"/>
<dbReference type="Gene3D" id="3.90.1280.20">
    <property type="match status" value="1"/>
</dbReference>
<dbReference type="Gene3D" id="1.10.3080.10">
    <property type="entry name" value="Clc chloride channel"/>
    <property type="match status" value="1"/>
</dbReference>
<dbReference type="PANTHER" id="PTHR45711">
    <property type="entry name" value="CHLORIDE CHANNEL PROTEIN"/>
    <property type="match status" value="1"/>
</dbReference>
<evidence type="ECO:0000256" key="1">
    <source>
        <dbReference type="ARBA" id="ARBA00004141"/>
    </source>
</evidence>
<feature type="compositionally biased region" description="Polar residues" evidence="10">
    <location>
        <begin position="34"/>
        <end position="47"/>
    </location>
</feature>
<dbReference type="InterPro" id="IPR046342">
    <property type="entry name" value="CBS_dom_sf"/>
</dbReference>
<feature type="transmembrane region" description="Helical" evidence="9">
    <location>
        <begin position="336"/>
        <end position="356"/>
    </location>
</feature>
<evidence type="ECO:0000259" key="11">
    <source>
        <dbReference type="PROSITE" id="PS51371"/>
    </source>
</evidence>
<keyword evidence="4 9" id="KW-1133">Transmembrane helix</keyword>
<keyword evidence="8" id="KW-0129">CBS domain</keyword>
<organism evidence="12 13">
    <name type="scientific">Helicocarpus griseus UAMH5409</name>
    <dbReference type="NCBI Taxonomy" id="1447875"/>
    <lineage>
        <taxon>Eukaryota</taxon>
        <taxon>Fungi</taxon>
        <taxon>Dikarya</taxon>
        <taxon>Ascomycota</taxon>
        <taxon>Pezizomycotina</taxon>
        <taxon>Eurotiomycetes</taxon>
        <taxon>Eurotiomycetidae</taxon>
        <taxon>Onygenales</taxon>
        <taxon>Ajellomycetaceae</taxon>
        <taxon>Helicocarpus</taxon>
    </lineage>
</organism>
<evidence type="ECO:0000256" key="8">
    <source>
        <dbReference type="PROSITE-ProRule" id="PRU00703"/>
    </source>
</evidence>
<evidence type="ECO:0000256" key="6">
    <source>
        <dbReference type="ARBA" id="ARBA00023136"/>
    </source>
</evidence>
<dbReference type="EMBL" id="PDNB01000124">
    <property type="protein sequence ID" value="PGH05584.1"/>
    <property type="molecule type" value="Genomic_DNA"/>
</dbReference>
<dbReference type="Proteomes" id="UP000223968">
    <property type="component" value="Unassembled WGS sequence"/>
</dbReference>
<keyword evidence="2 9" id="KW-0813">Transport</keyword>
<feature type="transmembrane region" description="Helical" evidence="9">
    <location>
        <begin position="492"/>
        <end position="517"/>
    </location>
</feature>
<dbReference type="AlphaFoldDB" id="A0A2B7X1S5"/>
<dbReference type="SUPFAM" id="SSF54631">
    <property type="entry name" value="CBS-domain pair"/>
    <property type="match status" value="1"/>
</dbReference>
<feature type="transmembrane region" description="Helical" evidence="9">
    <location>
        <begin position="300"/>
        <end position="324"/>
    </location>
</feature>
<dbReference type="Gene3D" id="3.10.580.20">
    <property type="match status" value="1"/>
</dbReference>
<evidence type="ECO:0000256" key="4">
    <source>
        <dbReference type="ARBA" id="ARBA00022989"/>
    </source>
</evidence>
<feature type="transmembrane region" description="Helical" evidence="9">
    <location>
        <begin position="414"/>
        <end position="434"/>
    </location>
</feature>
<name>A0A2B7X1S5_9EURO</name>
<comment type="subcellular location">
    <subcellularLocation>
        <location evidence="1 9">Membrane</location>
        <topology evidence="1 9">Multi-pass membrane protein</topology>
    </subcellularLocation>
</comment>
<feature type="transmembrane region" description="Helical" evidence="9">
    <location>
        <begin position="198"/>
        <end position="219"/>
    </location>
</feature>
<dbReference type="InterPro" id="IPR001807">
    <property type="entry name" value="ClC"/>
</dbReference>
<keyword evidence="13" id="KW-1185">Reference proteome</keyword>
<proteinExistence type="inferred from homology"/>
<evidence type="ECO:0000256" key="9">
    <source>
        <dbReference type="RuleBase" id="RU361221"/>
    </source>
</evidence>
<dbReference type="GO" id="GO:0005769">
    <property type="term" value="C:early endosome"/>
    <property type="evidence" value="ECO:0007669"/>
    <property type="project" value="TreeGrafter"/>
</dbReference>
<feature type="region of interest" description="Disordered" evidence="10">
    <location>
        <begin position="1"/>
        <end position="69"/>
    </location>
</feature>
<feature type="compositionally biased region" description="Low complexity" evidence="10">
    <location>
        <begin position="696"/>
        <end position="711"/>
    </location>
</feature>
<dbReference type="SMART" id="SM00116">
    <property type="entry name" value="CBS"/>
    <property type="match status" value="2"/>
</dbReference>
<dbReference type="CDD" id="cd03684">
    <property type="entry name" value="ClC_3_like"/>
    <property type="match status" value="1"/>
</dbReference>
<accession>A0A2B7X1S5</accession>
<feature type="domain" description="CBS" evidence="11">
    <location>
        <begin position="791"/>
        <end position="850"/>
    </location>
</feature>
<evidence type="ECO:0000313" key="13">
    <source>
        <dbReference type="Proteomes" id="UP000223968"/>
    </source>
</evidence>
<dbReference type="Pfam" id="PF00571">
    <property type="entry name" value="CBS"/>
    <property type="match status" value="2"/>
</dbReference>
<feature type="compositionally biased region" description="Basic and acidic residues" evidence="10">
    <location>
        <begin position="765"/>
        <end position="774"/>
    </location>
</feature>
<keyword evidence="5 9" id="KW-0406">Ion transport</keyword>
<feature type="transmembrane region" description="Helical" evidence="9">
    <location>
        <begin position="132"/>
        <end position="153"/>
    </location>
</feature>
<dbReference type="InterPro" id="IPR014743">
    <property type="entry name" value="Cl-channel_core"/>
</dbReference>
<sequence>MNPRRSSLSAHSHSHSHSRSRSSAHHPRHRSLSTFPLFSSSADNVHTPSADLPHEAHSRSGPRARARRPTIRDEINEIKRYEDFTTIDWVQDAVHEQARRRAKRRDGSRFWDQEGTLGWRRKVSELYDAGQAWLVVTIVGAAIGLNAAFLNIVTEWLADVKLGYCSTAFYLNESFCCWGAEDGCPEWKSWSSIAPLNYIAYFIFAVLFAFLSAVLVNSFAPYAAGSGISEIKVIIAGFIMKGFLGARTLIIKSLTLPLAIASGLSVGKEGPSVHFAVCTGNVISRWFSKYKRNAAKTREILTATAGAGVAVAFGSPIGGVLFSLEEMASYFPLKTLWRSYFCALVATGVLAAMNPFRTGQLVMFQVKYDRTWHSFELIFFVMLGVFGGLYGAFVMKWNLRAQAFRKKYLSRHPILEATVLAGATALICYPNMFLRINMTEMMEILFRECEGAPDYNGICDTKKRWSMVISLLMATVLRILFVIVSYGCKVPAGIFVPSMAIGASFGRMVGILVHALYERFPDSAFFAACEPDVPCITPGTYAFLGAGAALSGIMHLTVSVTVIMFELTGALTYILPTMIVVGVTKAVSDSFGKGGIADRMIWFNGFPFLDSKEDHIFNVPVAHAMTSKPAVLPATDFPVSRAEQLLRQHKYQGFPIVEDLTNKIVIGFIGRTELHYAISRAKREGLLSPNAKCRFTTTPTPSSTTATATAASHRHRSSIPSRNSLALEIPPATHHAFGSNSSSSSRSSDRPQLTPDNDNDDNDDDNRRPSRTFDDIATSTSIRSIDFNQYVDPAPITVHPRLPLETVMEIFKKMGPRAILVEHRGRLSGLVTVKDCLKYQFKVEAQEHAVASAVDGGNSRPGTAAGAAANGGLGEGIIEQKVWEFIQWATGKVAFWRGVEGGRGPVRLDSRDGEGDDGDDDWMQATVSSDIVDGTDEVDGLMELEERGREGRGMS</sequence>
<dbReference type="GO" id="GO:0000324">
    <property type="term" value="C:fungal-type vacuole"/>
    <property type="evidence" value="ECO:0007669"/>
    <property type="project" value="TreeGrafter"/>
</dbReference>
<dbReference type="GO" id="GO:0006878">
    <property type="term" value="P:intracellular copper ion homeostasis"/>
    <property type="evidence" value="ECO:0007669"/>
    <property type="project" value="TreeGrafter"/>
</dbReference>
<comment type="caution">
    <text evidence="12">The sequence shown here is derived from an EMBL/GenBank/DDBJ whole genome shotgun (WGS) entry which is preliminary data.</text>
</comment>
<dbReference type="GO" id="GO:0006879">
    <property type="term" value="P:intracellular iron ion homeostasis"/>
    <property type="evidence" value="ECO:0007669"/>
    <property type="project" value="TreeGrafter"/>
</dbReference>
<feature type="domain" description="CBS" evidence="11">
    <location>
        <begin position="625"/>
        <end position="684"/>
    </location>
</feature>
<dbReference type="OrthoDB" id="44789at2759"/>
<feature type="transmembrane region" description="Helical" evidence="9">
    <location>
        <begin position="231"/>
        <end position="251"/>
    </location>
</feature>
<keyword evidence="3 9" id="KW-0812">Transmembrane</keyword>
<evidence type="ECO:0000256" key="7">
    <source>
        <dbReference type="ARBA" id="ARBA00023214"/>
    </source>
</evidence>
<feature type="transmembrane region" description="Helical" evidence="9">
    <location>
        <begin position="377"/>
        <end position="394"/>
    </location>
</feature>
<gene>
    <name evidence="12" type="ORF">AJ79_06751</name>
</gene>